<sequence length="203" mass="21917">MPYLAVVMPAIPQAHKDEFLANWPTIAAQMTALPMVLGVSGGPVVAEDGAAVTEFKFLQTIAFATLEDEKAFADSDFAKEGAKRYAEKSGGEIPKHAIFECAEFPKDSTPKAFTQFSRMTGVDESKGPEARKAWEDLMAIIGKESWGGRTVGDGPKAGIALVGWDSLEEAGAAYQKPEAKAALEKCHSMGDSKDMMVKMEYFK</sequence>
<dbReference type="Proteomes" id="UP000664132">
    <property type="component" value="Unassembled WGS sequence"/>
</dbReference>
<evidence type="ECO:0008006" key="3">
    <source>
        <dbReference type="Google" id="ProtNLM"/>
    </source>
</evidence>
<evidence type="ECO:0000313" key="1">
    <source>
        <dbReference type="EMBL" id="KAG4410936.1"/>
    </source>
</evidence>
<reference evidence="1" key="1">
    <citation type="submission" date="2021-02" db="EMBL/GenBank/DDBJ databases">
        <title>Genome sequence Cadophora malorum strain M34.</title>
        <authorList>
            <person name="Stefanovic E."/>
            <person name="Vu D."/>
            <person name="Scully C."/>
            <person name="Dijksterhuis J."/>
            <person name="Roader J."/>
            <person name="Houbraken J."/>
        </authorList>
    </citation>
    <scope>NUCLEOTIDE SEQUENCE</scope>
    <source>
        <strain evidence="1">M34</strain>
    </source>
</reference>
<gene>
    <name evidence="1" type="ORF">IFR04_015934</name>
</gene>
<proteinExistence type="predicted"/>
<protein>
    <recommendedName>
        <fullName evidence="3">ABM domain-containing protein</fullName>
    </recommendedName>
</protein>
<keyword evidence="2" id="KW-1185">Reference proteome</keyword>
<name>A0A8H7VY13_9HELO</name>
<comment type="caution">
    <text evidence="1">The sequence shown here is derived from an EMBL/GenBank/DDBJ whole genome shotgun (WGS) entry which is preliminary data.</text>
</comment>
<dbReference type="AlphaFoldDB" id="A0A8H7VY13"/>
<evidence type="ECO:0000313" key="2">
    <source>
        <dbReference type="Proteomes" id="UP000664132"/>
    </source>
</evidence>
<dbReference type="OrthoDB" id="3546164at2759"/>
<accession>A0A8H7VY13</accession>
<organism evidence="1 2">
    <name type="scientific">Cadophora malorum</name>
    <dbReference type="NCBI Taxonomy" id="108018"/>
    <lineage>
        <taxon>Eukaryota</taxon>
        <taxon>Fungi</taxon>
        <taxon>Dikarya</taxon>
        <taxon>Ascomycota</taxon>
        <taxon>Pezizomycotina</taxon>
        <taxon>Leotiomycetes</taxon>
        <taxon>Helotiales</taxon>
        <taxon>Ploettnerulaceae</taxon>
        <taxon>Cadophora</taxon>
    </lineage>
</organism>
<dbReference type="EMBL" id="JAFJYH010000553">
    <property type="protein sequence ID" value="KAG4410936.1"/>
    <property type="molecule type" value="Genomic_DNA"/>
</dbReference>